<dbReference type="EMBL" id="JABFDB010000001">
    <property type="protein sequence ID" value="NYZ18752.1"/>
    <property type="molecule type" value="Genomic_DNA"/>
</dbReference>
<keyword evidence="2" id="KW-1185">Reference proteome</keyword>
<comment type="caution">
    <text evidence="1">The sequence shown here is derived from an EMBL/GenBank/DDBJ whole genome shotgun (WGS) entry which is preliminary data.</text>
</comment>
<evidence type="ECO:0000313" key="2">
    <source>
        <dbReference type="Proteomes" id="UP000584642"/>
    </source>
</evidence>
<dbReference type="Proteomes" id="UP000584642">
    <property type="component" value="Unassembled WGS sequence"/>
</dbReference>
<name>A0ABX2T369_9PROT</name>
<dbReference type="RefSeq" id="WP_180280468.1">
    <property type="nucleotide sequence ID" value="NZ_JABFDB010000001.1"/>
</dbReference>
<evidence type="ECO:0000313" key="1">
    <source>
        <dbReference type="EMBL" id="NYZ18752.1"/>
    </source>
</evidence>
<gene>
    <name evidence="1" type="ORF">HND93_03440</name>
</gene>
<accession>A0ABX2T369</accession>
<organism evidence="1 2">
    <name type="scientific">Azospirillum oleiclasticum</name>
    <dbReference type="NCBI Taxonomy" id="2735135"/>
    <lineage>
        <taxon>Bacteria</taxon>
        <taxon>Pseudomonadati</taxon>
        <taxon>Pseudomonadota</taxon>
        <taxon>Alphaproteobacteria</taxon>
        <taxon>Rhodospirillales</taxon>
        <taxon>Azospirillaceae</taxon>
        <taxon>Azospirillum</taxon>
    </lineage>
</organism>
<protein>
    <submittedName>
        <fullName evidence="1">Uncharacterized protein</fullName>
    </submittedName>
</protein>
<sequence length="51" mass="5635">MTLEELADRFGQSLQSVLAIENAKNIVALASTATLVEHSERLARNRQPREG</sequence>
<proteinExistence type="predicted"/>
<reference evidence="1 2" key="1">
    <citation type="submission" date="2020-05" db="EMBL/GenBank/DDBJ databases">
        <title>Azospirillum oleiclasticum sp. nov, a nitrogen-fixing and heavy crude oil-emulsifying bacterium isolated from the crude oil of Yumen Oilfield.</title>
        <authorList>
            <person name="Wu D."/>
            <person name="Cai M."/>
            <person name="Zhang X."/>
        </authorList>
    </citation>
    <scope>NUCLEOTIDE SEQUENCE [LARGE SCALE GENOMIC DNA]</scope>
    <source>
        <strain evidence="1 2">ROY-1-1-2</strain>
    </source>
</reference>